<dbReference type="Pfam" id="PF12728">
    <property type="entry name" value="HTH_17"/>
    <property type="match status" value="1"/>
</dbReference>
<feature type="domain" description="Helix-turn-helix" evidence="1">
    <location>
        <begin position="4"/>
        <end position="52"/>
    </location>
</feature>
<dbReference type="GO" id="GO:0003677">
    <property type="term" value="F:DNA binding"/>
    <property type="evidence" value="ECO:0007669"/>
    <property type="project" value="UniProtKB-KW"/>
</dbReference>
<evidence type="ECO:0000313" key="2">
    <source>
        <dbReference type="EMBL" id="AZA16449.1"/>
    </source>
</evidence>
<dbReference type="NCBIfam" id="TIGR01764">
    <property type="entry name" value="excise"/>
    <property type="match status" value="1"/>
</dbReference>
<dbReference type="InterPro" id="IPR010093">
    <property type="entry name" value="SinI_DNA-bd"/>
</dbReference>
<dbReference type="SUPFAM" id="SSF46955">
    <property type="entry name" value="Putative DNA-binding domain"/>
    <property type="match status" value="1"/>
</dbReference>
<keyword evidence="2" id="KW-0238">DNA-binding</keyword>
<dbReference type="InterPro" id="IPR041657">
    <property type="entry name" value="HTH_17"/>
</dbReference>
<reference evidence="2" key="1">
    <citation type="submission" date="2018-07" db="EMBL/GenBank/DDBJ databases">
        <authorList>
            <person name="Somerville V."/>
        </authorList>
    </citation>
    <scope>NUCLEOTIDE SEQUENCE</scope>
    <source>
        <strain evidence="2">NWC_2_2</strain>
    </source>
</reference>
<organism evidence="2">
    <name type="scientific">Lactobacillus delbrueckii subsp. lactis</name>
    <dbReference type="NCBI Taxonomy" id="29397"/>
    <lineage>
        <taxon>Bacteria</taxon>
        <taxon>Bacillati</taxon>
        <taxon>Bacillota</taxon>
        <taxon>Bacilli</taxon>
        <taxon>Lactobacillales</taxon>
        <taxon>Lactobacillaceae</taxon>
        <taxon>Lactobacillus</taxon>
    </lineage>
</organism>
<dbReference type="AlphaFoldDB" id="A0A3G6JEN4"/>
<dbReference type="RefSeq" id="WP_231520919.1">
    <property type="nucleotide sequence ID" value="NZ_JAJNUZ010000015.1"/>
</dbReference>
<dbReference type="InterPro" id="IPR009061">
    <property type="entry name" value="DNA-bd_dom_put_sf"/>
</dbReference>
<gene>
    <name evidence="2" type="ORF">DQL93_08095</name>
</gene>
<name>A0A3G6JEN4_LACDL</name>
<protein>
    <submittedName>
        <fullName evidence="2">DNA-binding protein</fullName>
    </submittedName>
</protein>
<evidence type="ECO:0000259" key="1">
    <source>
        <dbReference type="Pfam" id="PF12728"/>
    </source>
</evidence>
<sequence length="55" mass="6738">MPEYLKAAQAAEYLGISRTTFWRLRKEYPIKAYFFESVPRFKRSDLDKWAEQFKE</sequence>
<proteinExistence type="predicted"/>
<accession>A0A3G6JEN4</accession>
<dbReference type="EMBL" id="CP031023">
    <property type="protein sequence ID" value="AZA16449.1"/>
    <property type="molecule type" value="Genomic_DNA"/>
</dbReference>